<comment type="caution">
    <text evidence="2">The sequence shown here is derived from an EMBL/GenBank/DDBJ whole genome shotgun (WGS) entry which is preliminary data.</text>
</comment>
<dbReference type="Proteomes" id="UP001301958">
    <property type="component" value="Unassembled WGS sequence"/>
</dbReference>
<evidence type="ECO:0000256" key="1">
    <source>
        <dbReference type="SAM" id="SignalP"/>
    </source>
</evidence>
<dbReference type="InterPro" id="IPR053216">
    <property type="entry name" value="Appressorial_penetr-assoc"/>
</dbReference>
<accession>A0AAN7BJE7</accession>
<keyword evidence="1" id="KW-0732">Signal</keyword>
<name>A0AAN7BJE7_9PEZI</name>
<reference evidence="2" key="1">
    <citation type="journal article" date="2023" name="Mol. Phylogenet. Evol.">
        <title>Genome-scale phylogeny and comparative genomics of the fungal order Sordariales.</title>
        <authorList>
            <person name="Hensen N."/>
            <person name="Bonometti L."/>
            <person name="Westerberg I."/>
            <person name="Brannstrom I.O."/>
            <person name="Guillou S."/>
            <person name="Cros-Aarteil S."/>
            <person name="Calhoun S."/>
            <person name="Haridas S."/>
            <person name="Kuo A."/>
            <person name="Mondo S."/>
            <person name="Pangilinan J."/>
            <person name="Riley R."/>
            <person name="LaButti K."/>
            <person name="Andreopoulos B."/>
            <person name="Lipzen A."/>
            <person name="Chen C."/>
            <person name="Yan M."/>
            <person name="Daum C."/>
            <person name="Ng V."/>
            <person name="Clum A."/>
            <person name="Steindorff A."/>
            <person name="Ohm R.A."/>
            <person name="Martin F."/>
            <person name="Silar P."/>
            <person name="Natvig D.O."/>
            <person name="Lalanne C."/>
            <person name="Gautier V."/>
            <person name="Ament-Velasquez S.L."/>
            <person name="Kruys A."/>
            <person name="Hutchinson M.I."/>
            <person name="Powell A.J."/>
            <person name="Barry K."/>
            <person name="Miller A.N."/>
            <person name="Grigoriev I.V."/>
            <person name="Debuchy R."/>
            <person name="Gladieux P."/>
            <person name="Hiltunen Thoren M."/>
            <person name="Johannesson H."/>
        </authorList>
    </citation>
    <scope>NUCLEOTIDE SEQUENCE</scope>
    <source>
        <strain evidence="2">CBS 990.96</strain>
    </source>
</reference>
<gene>
    <name evidence="2" type="ORF">QBC38DRAFT_446412</name>
</gene>
<dbReference type="AlphaFoldDB" id="A0AAN7BJE7"/>
<feature type="signal peptide" evidence="1">
    <location>
        <begin position="1"/>
        <end position="17"/>
    </location>
</feature>
<dbReference type="PANTHER" id="PTHR34587:SF2">
    <property type="entry name" value="G-PROTEIN COUPLED RECEPTORS FAMILY 1 PROFILE DOMAIN-CONTAINING PROTEIN"/>
    <property type="match status" value="1"/>
</dbReference>
<evidence type="ECO:0000313" key="3">
    <source>
        <dbReference type="Proteomes" id="UP001301958"/>
    </source>
</evidence>
<sequence length="244" mass="25878">MAPLTFIITGLIAAASALPSSVTDKACLDHTSLQSASFYTGLEPNTPGIRPGLSNSSTSPNNFINFCSSHILTNGQQNPSGSCNPIPLGRIPSTENMVSSLITYPSSQFSVPEHKTFNVTILTRGLSAGYLVNPSVSYYTAPQDLDASTGEIKGHCHVTIQSLGDETHVLDARDYVFFKGVDDAGIEKGNGVKELWAEVKGGLPKGRYRVCSMASASNHQPVVMPVASRGAQDDCVRFVVGEKA</sequence>
<reference evidence="2" key="2">
    <citation type="submission" date="2023-05" db="EMBL/GenBank/DDBJ databases">
        <authorList>
            <consortium name="Lawrence Berkeley National Laboratory"/>
            <person name="Steindorff A."/>
            <person name="Hensen N."/>
            <person name="Bonometti L."/>
            <person name="Westerberg I."/>
            <person name="Brannstrom I.O."/>
            <person name="Guillou S."/>
            <person name="Cros-Aarteil S."/>
            <person name="Calhoun S."/>
            <person name="Haridas S."/>
            <person name="Kuo A."/>
            <person name="Mondo S."/>
            <person name="Pangilinan J."/>
            <person name="Riley R."/>
            <person name="Labutti K."/>
            <person name="Andreopoulos B."/>
            <person name="Lipzen A."/>
            <person name="Chen C."/>
            <person name="Yanf M."/>
            <person name="Daum C."/>
            <person name="Ng V."/>
            <person name="Clum A."/>
            <person name="Ohm R."/>
            <person name="Martin F."/>
            <person name="Silar P."/>
            <person name="Natvig D."/>
            <person name="Lalanne C."/>
            <person name="Gautier V."/>
            <person name="Ament-Velasquez S.L."/>
            <person name="Kruys A."/>
            <person name="Hutchinson M.I."/>
            <person name="Powell A.J."/>
            <person name="Barry K."/>
            <person name="Miller A.N."/>
            <person name="Grigoriev I.V."/>
            <person name="Debuchy R."/>
            <person name="Gladieux P."/>
            <person name="Thoren M.H."/>
            <person name="Johannesson H."/>
        </authorList>
    </citation>
    <scope>NUCLEOTIDE SEQUENCE</scope>
    <source>
        <strain evidence="2">CBS 990.96</strain>
    </source>
</reference>
<protein>
    <recommendedName>
        <fullName evidence="4">Glycoside Hydrolase Family 61</fullName>
    </recommendedName>
</protein>
<dbReference type="EMBL" id="MU865391">
    <property type="protein sequence ID" value="KAK4224484.1"/>
    <property type="molecule type" value="Genomic_DNA"/>
</dbReference>
<keyword evidence="3" id="KW-1185">Reference proteome</keyword>
<evidence type="ECO:0008006" key="4">
    <source>
        <dbReference type="Google" id="ProtNLM"/>
    </source>
</evidence>
<proteinExistence type="predicted"/>
<dbReference type="PANTHER" id="PTHR34587">
    <property type="entry name" value="VWFA DOMAIN-CONTAINING PROTEIN"/>
    <property type="match status" value="1"/>
</dbReference>
<organism evidence="2 3">
    <name type="scientific">Podospora fimiseda</name>
    <dbReference type="NCBI Taxonomy" id="252190"/>
    <lineage>
        <taxon>Eukaryota</taxon>
        <taxon>Fungi</taxon>
        <taxon>Dikarya</taxon>
        <taxon>Ascomycota</taxon>
        <taxon>Pezizomycotina</taxon>
        <taxon>Sordariomycetes</taxon>
        <taxon>Sordariomycetidae</taxon>
        <taxon>Sordariales</taxon>
        <taxon>Podosporaceae</taxon>
        <taxon>Podospora</taxon>
    </lineage>
</organism>
<feature type="chain" id="PRO_5042945824" description="Glycoside Hydrolase Family 61" evidence="1">
    <location>
        <begin position="18"/>
        <end position="244"/>
    </location>
</feature>
<evidence type="ECO:0000313" key="2">
    <source>
        <dbReference type="EMBL" id="KAK4224484.1"/>
    </source>
</evidence>